<dbReference type="PANTHER" id="PTHR11523:SF28">
    <property type="entry name" value="NA_K-ATPASE BETA SUBUNIT ISOFORM 4-RELATED"/>
    <property type="match status" value="1"/>
</dbReference>
<evidence type="ECO:0000256" key="6">
    <source>
        <dbReference type="ARBA" id="ARBA00023136"/>
    </source>
</evidence>
<reference evidence="9" key="2">
    <citation type="submission" date="2019-11" db="UniProtKB">
        <authorList>
            <consortium name="WormBaseParasite"/>
        </authorList>
    </citation>
    <scope>IDENTIFICATION</scope>
    <source>
        <strain evidence="9">Puerto Rican</strain>
    </source>
</reference>
<keyword evidence="3 7" id="KW-0812">Transmembrane</keyword>
<dbReference type="GO" id="GO:0001671">
    <property type="term" value="F:ATPase activator activity"/>
    <property type="evidence" value="ECO:0007669"/>
    <property type="project" value="TreeGrafter"/>
</dbReference>
<dbReference type="InterPro" id="IPR000402">
    <property type="entry name" value="Na/K_ATPase_sub_beta"/>
</dbReference>
<dbReference type="Proteomes" id="UP000008854">
    <property type="component" value="Unassembled WGS sequence"/>
</dbReference>
<evidence type="ECO:0000256" key="1">
    <source>
        <dbReference type="ARBA" id="ARBA00004606"/>
    </source>
</evidence>
<evidence type="ECO:0000256" key="3">
    <source>
        <dbReference type="ARBA" id="ARBA00022692"/>
    </source>
</evidence>
<dbReference type="AlphaFoldDB" id="A0A5K4FAC5"/>
<dbReference type="OMA" id="IGDPTYY"/>
<organism evidence="8 9">
    <name type="scientific">Schistosoma mansoni</name>
    <name type="common">Blood fluke</name>
    <dbReference type="NCBI Taxonomy" id="6183"/>
    <lineage>
        <taxon>Eukaryota</taxon>
        <taxon>Metazoa</taxon>
        <taxon>Spiralia</taxon>
        <taxon>Lophotrochozoa</taxon>
        <taxon>Platyhelminthes</taxon>
        <taxon>Trematoda</taxon>
        <taxon>Digenea</taxon>
        <taxon>Strigeidida</taxon>
        <taxon>Schistosomatoidea</taxon>
        <taxon>Schistosomatidae</taxon>
        <taxon>Schistosoma</taxon>
    </lineage>
</organism>
<dbReference type="Gene3D" id="2.60.40.1660">
    <property type="entry name" value="Na, k-atpase alpha subunit"/>
    <property type="match status" value="1"/>
</dbReference>
<evidence type="ECO:0000256" key="5">
    <source>
        <dbReference type="ARBA" id="ARBA00022989"/>
    </source>
</evidence>
<dbReference type="GO" id="GO:0006883">
    <property type="term" value="P:intracellular sodium ion homeostasis"/>
    <property type="evidence" value="ECO:0007669"/>
    <property type="project" value="TreeGrafter"/>
</dbReference>
<keyword evidence="4" id="KW-0735">Signal-anchor</keyword>
<dbReference type="GO" id="GO:0005890">
    <property type="term" value="C:sodium:potassium-exchanging ATPase complex"/>
    <property type="evidence" value="ECO:0007669"/>
    <property type="project" value="InterPro"/>
</dbReference>
<evidence type="ECO:0000256" key="2">
    <source>
        <dbReference type="ARBA" id="ARBA00005876"/>
    </source>
</evidence>
<evidence type="ECO:0000256" key="4">
    <source>
        <dbReference type="ARBA" id="ARBA00022968"/>
    </source>
</evidence>
<dbReference type="WBParaSite" id="Smp_340670.1">
    <property type="protein sequence ID" value="Smp_340670.1"/>
    <property type="gene ID" value="Smp_340670"/>
</dbReference>
<name>A0A5K4FAC5_SCHMA</name>
<sequence length="285" mass="32115">MKKAVQQSRFTRFKRTLYNPEKHEILGRTCRDWVLIFIFYVVAYTFLALFFIGMLSVFLYGYVSKTVPTLTGEQSILRFQPGIELAARPNSFNTFIHVATFQSTINQPYINKVDELFSKYGSKGVNEECSGPGLHPQNPDVPCSFDLSVLGECQSTEKTILEGKLCLYLKINRVYGWLPDLEDPKSIPSPAIECGGTNEFDKESLGIVRYFPEHIAPNGKKYGIISNNYFPYLRMNNYQAPLVAVQLSNITRNTVVLVECRLVGLKNSIGGTGFEVCVDDKDSGK</sequence>
<dbReference type="InParanoid" id="A0A5K4FAC5"/>
<comment type="similarity">
    <text evidence="2">Belongs to the X(+)/potassium ATPases subunit beta family.</text>
</comment>
<protein>
    <submittedName>
        <fullName evidence="9">Sodium/potassium-transporting ATPase subunit beta</fullName>
    </submittedName>
</protein>
<dbReference type="InterPro" id="IPR038702">
    <property type="entry name" value="Na/K_ATPase_sub_beta_sf"/>
</dbReference>
<dbReference type="Pfam" id="PF00287">
    <property type="entry name" value="Na_K-ATPase"/>
    <property type="match status" value="1"/>
</dbReference>
<dbReference type="PANTHER" id="PTHR11523">
    <property type="entry name" value="SODIUM/POTASSIUM-DEPENDENT ATPASE BETA SUBUNIT"/>
    <property type="match status" value="1"/>
</dbReference>
<reference evidence="8" key="1">
    <citation type="journal article" date="2012" name="PLoS Negl. Trop. Dis.">
        <title>A systematically improved high quality genome and transcriptome of the human blood fluke Schistosoma mansoni.</title>
        <authorList>
            <person name="Protasio A.V."/>
            <person name="Tsai I.J."/>
            <person name="Babbage A."/>
            <person name="Nichol S."/>
            <person name="Hunt M."/>
            <person name="Aslett M.A."/>
            <person name="De Silva N."/>
            <person name="Velarde G.S."/>
            <person name="Anderson T.J."/>
            <person name="Clark R.C."/>
            <person name="Davidson C."/>
            <person name="Dillon G.P."/>
            <person name="Holroyd N.E."/>
            <person name="LoVerde P.T."/>
            <person name="Lloyd C."/>
            <person name="McQuillan J."/>
            <person name="Oliveira G."/>
            <person name="Otto T.D."/>
            <person name="Parker-Manuel S.J."/>
            <person name="Quail M.A."/>
            <person name="Wilson R.A."/>
            <person name="Zerlotini A."/>
            <person name="Dunne D.W."/>
            <person name="Berriman M."/>
        </authorList>
    </citation>
    <scope>NUCLEOTIDE SEQUENCE [LARGE SCALE GENOMIC DNA]</scope>
    <source>
        <strain evidence="8">Puerto Rican</strain>
    </source>
</reference>
<comment type="subcellular location">
    <subcellularLocation>
        <location evidence="1">Membrane</location>
        <topology evidence="1">Single-pass type II membrane protein</topology>
    </subcellularLocation>
</comment>
<keyword evidence="5 7" id="KW-1133">Transmembrane helix</keyword>
<dbReference type="GO" id="GO:1990573">
    <property type="term" value="P:potassium ion import across plasma membrane"/>
    <property type="evidence" value="ECO:0007669"/>
    <property type="project" value="TreeGrafter"/>
</dbReference>
<keyword evidence="8" id="KW-1185">Reference proteome</keyword>
<evidence type="ECO:0000256" key="7">
    <source>
        <dbReference type="SAM" id="Phobius"/>
    </source>
</evidence>
<proteinExistence type="inferred from homology"/>
<dbReference type="GO" id="GO:0030007">
    <property type="term" value="P:intracellular potassium ion homeostasis"/>
    <property type="evidence" value="ECO:0007669"/>
    <property type="project" value="TreeGrafter"/>
</dbReference>
<evidence type="ECO:0000313" key="9">
    <source>
        <dbReference type="WBParaSite" id="Smp_340670.1"/>
    </source>
</evidence>
<dbReference type="GO" id="GO:0036376">
    <property type="term" value="P:sodium ion export across plasma membrane"/>
    <property type="evidence" value="ECO:0007669"/>
    <property type="project" value="TreeGrafter"/>
</dbReference>
<feature type="transmembrane region" description="Helical" evidence="7">
    <location>
        <begin position="33"/>
        <end position="63"/>
    </location>
</feature>
<evidence type="ECO:0000313" key="8">
    <source>
        <dbReference type="Proteomes" id="UP000008854"/>
    </source>
</evidence>
<dbReference type="SMR" id="A0A5K4FAC5"/>
<keyword evidence="6 7" id="KW-0472">Membrane</keyword>
<accession>A0A5K4FAC5</accession>
<dbReference type="STRING" id="6183.A0A5K4FAC5"/>